<gene>
    <name evidence="1" type="ordered locus">Sulku_1017</name>
</gene>
<dbReference type="CDD" id="cd14789">
    <property type="entry name" value="Tiki"/>
    <property type="match status" value="1"/>
</dbReference>
<dbReference type="HOGENOM" id="CLU_057525_0_0_7"/>
<dbReference type="OrthoDB" id="9798714at2"/>
<dbReference type="InterPro" id="IPR047111">
    <property type="entry name" value="YbaP-like"/>
</dbReference>
<evidence type="ECO:0000313" key="1">
    <source>
        <dbReference type="EMBL" id="ADR33680.1"/>
    </source>
</evidence>
<accession>E4U310</accession>
<sequence>MMKVLIALIFLYVHLCAQSSVWKISDKDNHAIYIAGTIHVLRSGDFPLPKEFDEAYKRSEYVVFETDLALANSQTLQRTLAQKMMLPPNRNLSAVLSAKTYAKLKDYVNKQGYKIEMFDRMRPWAVILTLSQLKLSSIGIDQNGVDGYYNRRSLADRLPQRYLESIEEQSAIITEIGKGEEDAVILQTLRDMDAFPSMMEWMVKEWREGKTERLKRELVDEMRNSSPEMYRIILKQRNEAWMPKLIALLHEEKRGFVLVGAMHLLGRDGLLEQFRKQGYKVEYFEKGK</sequence>
<dbReference type="KEGG" id="sku:Sulku_1017"/>
<keyword evidence="2" id="KW-1185">Reference proteome</keyword>
<reference evidence="1 2" key="1">
    <citation type="journal article" date="2012" name="Stand. Genomic Sci.">
        <title>Complete genome sequence of the sulfur compounds oxidizing chemolithoautotroph Sulfuricurvum kujiense type strain (YK-1(T)).</title>
        <authorList>
            <person name="Han C."/>
            <person name="Kotsyurbenko O."/>
            <person name="Chertkov O."/>
            <person name="Held B."/>
            <person name="Lapidus A."/>
            <person name="Nolan M."/>
            <person name="Lucas S."/>
            <person name="Hammon N."/>
            <person name="Deshpande S."/>
            <person name="Cheng J.F."/>
            <person name="Tapia R."/>
            <person name="Goodwin L.A."/>
            <person name="Pitluck S."/>
            <person name="Liolios K."/>
            <person name="Pagani I."/>
            <person name="Ivanova N."/>
            <person name="Mavromatis K."/>
            <person name="Mikhailova N."/>
            <person name="Pati A."/>
            <person name="Chen A."/>
            <person name="Palaniappan K."/>
            <person name="Land M."/>
            <person name="Hauser L."/>
            <person name="Chang Y.J."/>
            <person name="Jeffries C.D."/>
            <person name="Brambilla E.M."/>
            <person name="Rohde M."/>
            <person name="Spring S."/>
            <person name="Sikorski J."/>
            <person name="Goker M."/>
            <person name="Woyke T."/>
            <person name="Bristow J."/>
            <person name="Eisen J.A."/>
            <person name="Markowitz V."/>
            <person name="Hugenholtz P."/>
            <person name="Kyrpides N.C."/>
            <person name="Klenk H.P."/>
            <person name="Detter J.C."/>
        </authorList>
    </citation>
    <scope>NUCLEOTIDE SEQUENCE [LARGE SCALE GENOMIC DNA]</scope>
    <source>
        <strain evidence="2">ATCC BAA-921 / DSM 16994 / JCM 11577 / YK-1</strain>
    </source>
</reference>
<dbReference type="Proteomes" id="UP000008721">
    <property type="component" value="Chromosome"/>
</dbReference>
<evidence type="ECO:0000313" key="2">
    <source>
        <dbReference type="Proteomes" id="UP000008721"/>
    </source>
</evidence>
<dbReference type="EMBL" id="CP002355">
    <property type="protein sequence ID" value="ADR33680.1"/>
    <property type="molecule type" value="Genomic_DNA"/>
</dbReference>
<dbReference type="eggNOG" id="COG3735">
    <property type="taxonomic scope" value="Bacteria"/>
</dbReference>
<dbReference type="AlphaFoldDB" id="E4U310"/>
<dbReference type="InterPro" id="IPR002816">
    <property type="entry name" value="TraB/PrgY/GumN_fam"/>
</dbReference>
<dbReference type="RefSeq" id="WP_013459877.1">
    <property type="nucleotide sequence ID" value="NC_014762.1"/>
</dbReference>
<proteinExistence type="predicted"/>
<dbReference type="PANTHER" id="PTHR40590:SF1">
    <property type="entry name" value="CYTOPLASMIC PROTEIN"/>
    <property type="match status" value="1"/>
</dbReference>
<dbReference type="PANTHER" id="PTHR40590">
    <property type="entry name" value="CYTOPLASMIC PROTEIN-RELATED"/>
    <property type="match status" value="1"/>
</dbReference>
<dbReference type="STRING" id="709032.Sulku_1017"/>
<dbReference type="Pfam" id="PF01963">
    <property type="entry name" value="TraB_PrgY_gumN"/>
    <property type="match status" value="1"/>
</dbReference>
<name>E4U310_SULKY</name>
<protein>
    <submittedName>
        <fullName evidence="1">GumN family protein</fullName>
    </submittedName>
</protein>
<organism evidence="1 2">
    <name type="scientific">Sulfuricurvum kujiense (strain ATCC BAA-921 / DSM 16994 / JCM 11577 / YK-1)</name>
    <dbReference type="NCBI Taxonomy" id="709032"/>
    <lineage>
        <taxon>Bacteria</taxon>
        <taxon>Pseudomonadati</taxon>
        <taxon>Campylobacterota</taxon>
        <taxon>Epsilonproteobacteria</taxon>
        <taxon>Campylobacterales</taxon>
        <taxon>Sulfurimonadaceae</taxon>
        <taxon>Sulfuricurvum</taxon>
    </lineage>
</organism>